<feature type="non-terminal residue" evidence="1">
    <location>
        <position position="159"/>
    </location>
</feature>
<gene>
    <name evidence="1" type="ORF">GN958_ATG01727</name>
</gene>
<proteinExistence type="predicted"/>
<dbReference type="AlphaFoldDB" id="A0A8S9VCE4"/>
<protein>
    <submittedName>
        <fullName evidence="1">Uncharacterized protein</fullName>
    </submittedName>
</protein>
<evidence type="ECO:0000313" key="2">
    <source>
        <dbReference type="Proteomes" id="UP000704712"/>
    </source>
</evidence>
<dbReference type="Proteomes" id="UP000704712">
    <property type="component" value="Unassembled WGS sequence"/>
</dbReference>
<organism evidence="1 2">
    <name type="scientific">Phytophthora infestans</name>
    <name type="common">Potato late blight agent</name>
    <name type="synonym">Botrytis infestans</name>
    <dbReference type="NCBI Taxonomy" id="4787"/>
    <lineage>
        <taxon>Eukaryota</taxon>
        <taxon>Sar</taxon>
        <taxon>Stramenopiles</taxon>
        <taxon>Oomycota</taxon>
        <taxon>Peronosporomycetes</taxon>
        <taxon>Peronosporales</taxon>
        <taxon>Peronosporaceae</taxon>
        <taxon>Phytophthora</taxon>
    </lineage>
</organism>
<sequence>CDSLCDDELTTLKQLFVSPYYAITGIHEHYRCRHADYVHLLQQLPNLVLEVSKAKRSTAFGFFLHVLDSMTFYIQNVLASTRMGFVSPVTHGAVNSEKRALIIDIHLKLPRDPFTARERISASRMDKTATGPKIAPTFTTLLPANILDALSEFQFQKGI</sequence>
<reference evidence="1" key="1">
    <citation type="submission" date="2020-03" db="EMBL/GenBank/DDBJ databases">
        <title>Hybrid Assembly of Korean Phytophthora infestans isolates.</title>
        <authorList>
            <person name="Prokchorchik M."/>
            <person name="Lee Y."/>
            <person name="Seo J."/>
            <person name="Cho J.-H."/>
            <person name="Park Y.-E."/>
            <person name="Jang D.-C."/>
            <person name="Im J.-S."/>
            <person name="Choi J.-G."/>
            <person name="Park H.-J."/>
            <person name="Lee G.-B."/>
            <person name="Lee Y.-G."/>
            <person name="Hong S.-Y."/>
            <person name="Cho K."/>
            <person name="Sohn K.H."/>
        </authorList>
    </citation>
    <scope>NUCLEOTIDE SEQUENCE</scope>
    <source>
        <strain evidence="1">KR_2_A2</strain>
    </source>
</reference>
<name>A0A8S9VCE4_PHYIN</name>
<comment type="caution">
    <text evidence="1">The sequence shown here is derived from an EMBL/GenBank/DDBJ whole genome shotgun (WGS) entry which is preliminary data.</text>
</comment>
<accession>A0A8S9VCE4</accession>
<evidence type="ECO:0000313" key="1">
    <source>
        <dbReference type="EMBL" id="KAF4149074.1"/>
    </source>
</evidence>
<dbReference type="EMBL" id="JAACNO010000201">
    <property type="protein sequence ID" value="KAF4149074.1"/>
    <property type="molecule type" value="Genomic_DNA"/>
</dbReference>